<feature type="region of interest" description="Disordered" evidence="4">
    <location>
        <begin position="325"/>
        <end position="347"/>
    </location>
</feature>
<dbReference type="InterPro" id="IPR021717">
    <property type="entry name" value="Nucleoporin_Nup160"/>
</dbReference>
<name>A0AAD9B7B4_DISEL</name>
<accession>A0AAD9B7B4</accession>
<keyword evidence="3" id="KW-0539">Nucleus</keyword>
<dbReference type="Proteomes" id="UP001228049">
    <property type="component" value="Unassembled WGS sequence"/>
</dbReference>
<protein>
    <submittedName>
        <fullName evidence="6">Nuclear pore complex protein Nup160</fullName>
    </submittedName>
</protein>
<dbReference type="GO" id="GO:0005643">
    <property type="term" value="C:nuclear pore"/>
    <property type="evidence" value="ECO:0007669"/>
    <property type="project" value="TreeGrafter"/>
</dbReference>
<keyword evidence="7" id="KW-1185">Reference proteome</keyword>
<dbReference type="GO" id="GO:0017056">
    <property type="term" value="F:structural constituent of nuclear pore"/>
    <property type="evidence" value="ECO:0007669"/>
    <property type="project" value="TreeGrafter"/>
</dbReference>
<proteinExistence type="predicted"/>
<evidence type="ECO:0000313" key="7">
    <source>
        <dbReference type="Proteomes" id="UP001228049"/>
    </source>
</evidence>
<comment type="caution">
    <text evidence="6">The sequence shown here is derived from an EMBL/GenBank/DDBJ whole genome shotgun (WGS) entry which is preliminary data.</text>
</comment>
<dbReference type="InterPro" id="IPR059141">
    <property type="entry name" value="Beta-prop_Nup120_160"/>
</dbReference>
<dbReference type="Pfam" id="PF11715">
    <property type="entry name" value="Beta-prop_Nup120_160"/>
    <property type="match status" value="2"/>
</dbReference>
<evidence type="ECO:0000256" key="3">
    <source>
        <dbReference type="ARBA" id="ARBA00023242"/>
    </source>
</evidence>
<evidence type="ECO:0000313" key="6">
    <source>
        <dbReference type="EMBL" id="KAK1875978.1"/>
    </source>
</evidence>
<evidence type="ECO:0000256" key="2">
    <source>
        <dbReference type="ARBA" id="ARBA00022448"/>
    </source>
</evidence>
<comment type="subcellular location">
    <subcellularLocation>
        <location evidence="1">Nucleus</location>
    </subcellularLocation>
</comment>
<dbReference type="PANTHER" id="PTHR21286:SF0">
    <property type="entry name" value="NUCLEAR PORE COMPLEX PROTEIN NUP160"/>
    <property type="match status" value="1"/>
</dbReference>
<feature type="domain" description="Nucleoporin Nup120/160 beta-propeller" evidence="5">
    <location>
        <begin position="391"/>
        <end position="576"/>
    </location>
</feature>
<keyword evidence="2" id="KW-0813">Transport</keyword>
<evidence type="ECO:0000259" key="5">
    <source>
        <dbReference type="Pfam" id="PF11715"/>
    </source>
</evidence>
<dbReference type="AlphaFoldDB" id="A0AAD9B7B4"/>
<sequence length="606" mass="66402">MALRSFTEICGFERETLLRFREISLSLPGVSALPGGVKFPDSGGAFHYEESGKLLSVTSNRFIHWSTSGDSVQLVETSLDTNLLNNAVRLKLCHCSLLPGGVSITETLNNVIILLSTNQSVHRLLLPHPARMYRSDLVTEVHMQSIFTDVGKLSLQDSSHSVQIPGGSGGASCSTCWISDSGEAHYALASPAGGIMVLTLPPHDSPAPVTPETPVTYVKVHIHEGDQGGGGALSLAVREVEDNCFLFALSQDLRLRLWSFRDQACVLEADLLEYMPSCRGASASGFIWPYLAEDSFTVLQLVSTDSNRYSLDHVSSLFTTQVSPVPPTQVSSVPPHTGEPCPPHTVSSVPHTGELCPPHSVPTQVSSVPPHTGELCPTQVSSVPTSPPETLSPHRRRWWTFTLTPTDIWAVWVDESNATVVKYINFEHNSAGQWNQVFVQPAPEDEVHIGVDQDPRETYLEVLFSPLRFTASAILKALQIFRRGSDRDRTSDVSWESLKKEVTVAVESELQSSVTEFEFSQEEYRQLQVEFWSKFYACCLQYQEALSLPLGLSVSPGTGMALLLKKAVCTKAFSCSGAIKSSCCCTGNTQQQSAEQHDFQQHEHGQ</sequence>
<feature type="non-terminal residue" evidence="6">
    <location>
        <position position="606"/>
    </location>
</feature>
<organism evidence="6 7">
    <name type="scientific">Dissostichus eleginoides</name>
    <name type="common">Patagonian toothfish</name>
    <name type="synonym">Dissostichus amissus</name>
    <dbReference type="NCBI Taxonomy" id="100907"/>
    <lineage>
        <taxon>Eukaryota</taxon>
        <taxon>Metazoa</taxon>
        <taxon>Chordata</taxon>
        <taxon>Craniata</taxon>
        <taxon>Vertebrata</taxon>
        <taxon>Euteleostomi</taxon>
        <taxon>Actinopterygii</taxon>
        <taxon>Neopterygii</taxon>
        <taxon>Teleostei</taxon>
        <taxon>Neoteleostei</taxon>
        <taxon>Acanthomorphata</taxon>
        <taxon>Eupercaria</taxon>
        <taxon>Perciformes</taxon>
        <taxon>Notothenioidei</taxon>
        <taxon>Nototheniidae</taxon>
        <taxon>Dissostichus</taxon>
    </lineage>
</organism>
<feature type="domain" description="Nucleoporin Nup120/160 beta-propeller" evidence="5">
    <location>
        <begin position="61"/>
        <end position="280"/>
    </location>
</feature>
<gene>
    <name evidence="6" type="ORF">KUDE01_032222</name>
</gene>
<dbReference type="PANTHER" id="PTHR21286">
    <property type="entry name" value="NUCLEAR PORE COMPLEX PROTEIN NUP160"/>
    <property type="match status" value="1"/>
</dbReference>
<evidence type="ECO:0000256" key="4">
    <source>
        <dbReference type="SAM" id="MobiDB-lite"/>
    </source>
</evidence>
<dbReference type="EMBL" id="JASDAP010000053">
    <property type="protein sequence ID" value="KAK1875978.1"/>
    <property type="molecule type" value="Genomic_DNA"/>
</dbReference>
<feature type="compositionally biased region" description="Low complexity" evidence="4">
    <location>
        <begin position="325"/>
        <end position="335"/>
    </location>
</feature>
<reference evidence="6" key="1">
    <citation type="submission" date="2023-04" db="EMBL/GenBank/DDBJ databases">
        <title>Chromosome-level genome of Chaenocephalus aceratus.</title>
        <authorList>
            <person name="Park H."/>
        </authorList>
    </citation>
    <scope>NUCLEOTIDE SEQUENCE</scope>
    <source>
        <strain evidence="6">DE</strain>
        <tissue evidence="6">Muscle</tissue>
    </source>
</reference>
<evidence type="ECO:0000256" key="1">
    <source>
        <dbReference type="ARBA" id="ARBA00004123"/>
    </source>
</evidence>